<accession>Q88HP7</accession>
<proteinExistence type="predicted"/>
<protein>
    <submittedName>
        <fullName evidence="1">Uncharacterized protein</fullName>
    </submittedName>
</protein>
<reference evidence="1 2" key="2">
    <citation type="journal article" date="2016" name="Environ. Microbiol.">
        <title>The revisited genome of Pseudomonas putida KT2440 enlightens its value as a robust metabolic chassis.</title>
        <authorList>
            <person name="Belda E."/>
            <person name="van Heck R.G."/>
            <person name="Lopez-Sanchez M.J."/>
            <person name="Cruveiller S."/>
            <person name="Barbe V."/>
            <person name="Fraser C."/>
            <person name="Klenk H.P."/>
            <person name="Petersen J."/>
            <person name="Morgat A."/>
            <person name="Nikel P.I."/>
            <person name="Vallenet D."/>
            <person name="Rouy Z."/>
            <person name="Sekowska A."/>
            <person name="Martins Dos Santos V.A."/>
            <person name="de Lorenzo V."/>
            <person name="Danchin A."/>
            <person name="Medigue C."/>
        </authorList>
    </citation>
    <scope>NUCLEOTIDE SEQUENCE [LARGE SCALE GENOMIC DNA]</scope>
    <source>
        <strain evidence="2">ATCC 47054 / DSM 6125 / CFBP 8728 / NCIMB 11950 / KT2440</strain>
    </source>
</reference>
<dbReference type="AlphaFoldDB" id="Q88HP7"/>
<dbReference type="KEGG" id="ppu:PP_3306"/>
<dbReference type="STRING" id="160488.PP_3306"/>
<dbReference type="PaxDb" id="160488-PP_3306"/>
<evidence type="ECO:0000313" key="1">
    <source>
        <dbReference type="EMBL" id="AAN68913.1"/>
    </source>
</evidence>
<dbReference type="EMBL" id="AE015451">
    <property type="protein sequence ID" value="AAN68913.1"/>
    <property type="molecule type" value="Genomic_DNA"/>
</dbReference>
<reference evidence="1 2" key="1">
    <citation type="journal article" date="2002" name="Environ. Microbiol.">
        <title>Complete genome sequence and comparative analysis of the metabolically versatile Pseudomonas putida KT2440.</title>
        <authorList>
            <person name="Nelson K.E."/>
            <person name="Weinel C."/>
            <person name="Paulsen I.T."/>
            <person name="Dodson R.J."/>
            <person name="Hilbert H."/>
            <person name="Martins dos Santos V.A."/>
            <person name="Fouts D.E."/>
            <person name="Gill S.R."/>
            <person name="Pop M."/>
            <person name="Holmes M."/>
            <person name="Brinkac L."/>
            <person name="Beanan M."/>
            <person name="DeBoy R.T."/>
            <person name="Daugherty S."/>
            <person name="Kolonay J."/>
            <person name="Madupu R."/>
            <person name="Nelson W."/>
            <person name="White O."/>
            <person name="Peterson J."/>
            <person name="Khouri H."/>
            <person name="Hance I."/>
            <person name="Chris Lee P."/>
            <person name="Holtzapple E."/>
            <person name="Scanlan D."/>
            <person name="Tran K."/>
            <person name="Moazzez A."/>
            <person name="Utterback T."/>
            <person name="Rizzo M."/>
            <person name="Lee K."/>
            <person name="Kosack D."/>
            <person name="Moestl D."/>
            <person name="Wedler H."/>
            <person name="Lauber J."/>
            <person name="Stjepandic D."/>
            <person name="Hoheisel J."/>
            <person name="Straetz M."/>
            <person name="Heim S."/>
            <person name="Kiewitz C."/>
            <person name="Eisen J.A."/>
            <person name="Timmis K.N."/>
            <person name="Dusterhoft A."/>
            <person name="Tummler B."/>
            <person name="Fraser C.M."/>
        </authorList>
    </citation>
    <scope>NUCLEOTIDE SEQUENCE [LARGE SCALE GENOMIC DNA]</scope>
    <source>
        <strain evidence="2">ATCC 47054 / DSM 6125 / CFBP 8728 / NCIMB 11950 / KT2440</strain>
    </source>
</reference>
<name>Q88HP7_PSEPK</name>
<sequence>MTAGSRAAVGTVTAGIVRPIVVSAAITRTHAIAGCSRASRCALAVHLSIVVRLHAWGALMVQVCGGRS</sequence>
<dbReference type="HOGENOM" id="CLU_2790819_0_0_6"/>
<gene>
    <name evidence="1" type="ordered locus">PP_3306</name>
</gene>
<keyword evidence="2" id="KW-1185">Reference proteome</keyword>
<evidence type="ECO:0000313" key="2">
    <source>
        <dbReference type="Proteomes" id="UP000000556"/>
    </source>
</evidence>
<organism evidence="1 2">
    <name type="scientific">Pseudomonas putida (strain ATCC 47054 / DSM 6125 / CFBP 8728 / NCIMB 11950 / KT2440)</name>
    <dbReference type="NCBI Taxonomy" id="160488"/>
    <lineage>
        <taxon>Bacteria</taxon>
        <taxon>Pseudomonadati</taxon>
        <taxon>Pseudomonadota</taxon>
        <taxon>Gammaproteobacteria</taxon>
        <taxon>Pseudomonadales</taxon>
        <taxon>Pseudomonadaceae</taxon>
        <taxon>Pseudomonas</taxon>
    </lineage>
</organism>
<dbReference type="BioCyc" id="PPUT160488:G1G01-3536-MONOMER"/>
<dbReference type="Proteomes" id="UP000000556">
    <property type="component" value="Chromosome"/>
</dbReference>